<sequence length="136" mass="15421">MADEFEIDLREVFRGIEFMSNRIRSAAERGMKNAMDDLAEEADHLAPKLTGKLRSSRKVVVTVNSYSVTGEVTYAATSKSKRGWEFNYALRLHEYPGRFADPSTPGTGPKFLSRPLKAKRATYEQMIADEIRKELT</sequence>
<dbReference type="RefSeq" id="WP_378110313.1">
    <property type="nucleotide sequence ID" value="NZ_JBHSNC010000010.1"/>
</dbReference>
<name>A0ABW0QZU6_9BACL</name>
<organism evidence="1 2">
    <name type="scientific">Cohnella yongneupensis</name>
    <dbReference type="NCBI Taxonomy" id="425006"/>
    <lineage>
        <taxon>Bacteria</taxon>
        <taxon>Bacillati</taxon>
        <taxon>Bacillota</taxon>
        <taxon>Bacilli</taxon>
        <taxon>Bacillales</taxon>
        <taxon>Paenibacillaceae</taxon>
        <taxon>Cohnella</taxon>
    </lineage>
</organism>
<dbReference type="Proteomes" id="UP001596108">
    <property type="component" value="Unassembled WGS sequence"/>
</dbReference>
<evidence type="ECO:0000313" key="2">
    <source>
        <dbReference type="Proteomes" id="UP001596108"/>
    </source>
</evidence>
<accession>A0ABW0QZU6</accession>
<evidence type="ECO:0008006" key="3">
    <source>
        <dbReference type="Google" id="ProtNLM"/>
    </source>
</evidence>
<comment type="caution">
    <text evidence="1">The sequence shown here is derived from an EMBL/GenBank/DDBJ whole genome shotgun (WGS) entry which is preliminary data.</text>
</comment>
<reference evidence="2" key="1">
    <citation type="journal article" date="2019" name="Int. J. Syst. Evol. Microbiol.">
        <title>The Global Catalogue of Microorganisms (GCM) 10K type strain sequencing project: providing services to taxonomists for standard genome sequencing and annotation.</title>
        <authorList>
            <consortium name="The Broad Institute Genomics Platform"/>
            <consortium name="The Broad Institute Genome Sequencing Center for Infectious Disease"/>
            <person name="Wu L."/>
            <person name="Ma J."/>
        </authorList>
    </citation>
    <scope>NUCLEOTIDE SEQUENCE [LARGE SCALE GENOMIC DNA]</scope>
    <source>
        <strain evidence="2">CGMCC 1.18578</strain>
    </source>
</reference>
<dbReference type="EMBL" id="JBHSNC010000010">
    <property type="protein sequence ID" value="MFC5528474.1"/>
    <property type="molecule type" value="Genomic_DNA"/>
</dbReference>
<keyword evidence="2" id="KW-1185">Reference proteome</keyword>
<evidence type="ECO:0000313" key="1">
    <source>
        <dbReference type="EMBL" id="MFC5528474.1"/>
    </source>
</evidence>
<protein>
    <recommendedName>
        <fullName evidence="3">HK97 gp10 family phage protein</fullName>
    </recommendedName>
</protein>
<proteinExistence type="predicted"/>
<gene>
    <name evidence="1" type="ORF">ACFPQ4_03280</name>
</gene>